<dbReference type="PANTHER" id="PTHR22776">
    <property type="entry name" value="MARVEL-CONTAINING POTENTIAL LIPID RAFT-ASSOCIATED PROTEIN"/>
    <property type="match status" value="1"/>
</dbReference>
<feature type="transmembrane region" description="Helical" evidence="6">
    <location>
        <begin position="35"/>
        <end position="53"/>
    </location>
</feature>
<keyword evidence="2 5" id="KW-0812">Transmembrane</keyword>
<comment type="subcellular location">
    <subcellularLocation>
        <location evidence="1">Membrane</location>
        <topology evidence="1">Multi-pass membrane protein</topology>
    </subcellularLocation>
</comment>
<evidence type="ECO:0000259" key="7">
    <source>
        <dbReference type="PROSITE" id="PS51225"/>
    </source>
</evidence>
<dbReference type="InterPro" id="IPR008253">
    <property type="entry name" value="Marvel"/>
</dbReference>
<keyword evidence="8" id="KW-1185">Reference proteome</keyword>
<dbReference type="PANTHER" id="PTHR22776:SF49">
    <property type="entry name" value="MARVEL DOMAIN-CONTAINING PROTEIN"/>
    <property type="match status" value="1"/>
</dbReference>
<protein>
    <submittedName>
        <fullName evidence="9">Plasmolipin-like</fullName>
    </submittedName>
</protein>
<evidence type="ECO:0000256" key="4">
    <source>
        <dbReference type="ARBA" id="ARBA00023136"/>
    </source>
</evidence>
<proteinExistence type="predicted"/>
<evidence type="ECO:0000256" key="2">
    <source>
        <dbReference type="ARBA" id="ARBA00022692"/>
    </source>
</evidence>
<feature type="domain" description="MARVEL" evidence="7">
    <location>
        <begin position="29"/>
        <end position="168"/>
    </location>
</feature>
<dbReference type="PROSITE" id="PS51225">
    <property type="entry name" value="MARVEL"/>
    <property type="match status" value="1"/>
</dbReference>
<accession>A0A6P8IVF3</accession>
<evidence type="ECO:0000313" key="9">
    <source>
        <dbReference type="RefSeq" id="XP_031570110.1"/>
    </source>
</evidence>
<dbReference type="AlphaFoldDB" id="A0A6P8IVF3"/>
<feature type="transmembrane region" description="Helical" evidence="6">
    <location>
        <begin position="141"/>
        <end position="164"/>
    </location>
</feature>
<name>A0A6P8IVF3_ACTTE</name>
<evidence type="ECO:0000313" key="8">
    <source>
        <dbReference type="Proteomes" id="UP000515163"/>
    </source>
</evidence>
<feature type="transmembrane region" description="Helical" evidence="6">
    <location>
        <begin position="98"/>
        <end position="120"/>
    </location>
</feature>
<reference evidence="9" key="1">
    <citation type="submission" date="2025-08" db="UniProtKB">
        <authorList>
            <consortium name="RefSeq"/>
        </authorList>
    </citation>
    <scope>IDENTIFICATION</scope>
    <source>
        <tissue evidence="9">Tentacle</tissue>
    </source>
</reference>
<dbReference type="FunCoup" id="A0A6P8IVF3">
    <property type="interactions" value="364"/>
</dbReference>
<dbReference type="RefSeq" id="XP_031570110.1">
    <property type="nucleotide sequence ID" value="XM_031714250.1"/>
</dbReference>
<dbReference type="KEGG" id="aten:116304511"/>
<dbReference type="OrthoDB" id="6020693at2759"/>
<gene>
    <name evidence="9" type="primary">LOC116304511</name>
</gene>
<organism evidence="8 9">
    <name type="scientific">Actinia tenebrosa</name>
    <name type="common">Australian red waratah sea anemone</name>
    <dbReference type="NCBI Taxonomy" id="6105"/>
    <lineage>
        <taxon>Eukaryota</taxon>
        <taxon>Metazoa</taxon>
        <taxon>Cnidaria</taxon>
        <taxon>Anthozoa</taxon>
        <taxon>Hexacorallia</taxon>
        <taxon>Actiniaria</taxon>
        <taxon>Actiniidae</taxon>
        <taxon>Actinia</taxon>
    </lineage>
</organism>
<sequence>MADPEKQNPPEPAPAQTQSAGGITLNVSYVKSPRGIIKIVEIFLLMIAFSCLADICVNCTGRYSFFLFSTIFPWILCIIIFVLYLFCLVEKIPQINWTLTVMINAILWALVILTSSSLVADDIRKRKEYSRGYYVVFIPDNLYAAVVFGFLSVVAFVVDAIFHFQHYRS</sequence>
<evidence type="ECO:0000256" key="3">
    <source>
        <dbReference type="ARBA" id="ARBA00022989"/>
    </source>
</evidence>
<evidence type="ECO:0000256" key="6">
    <source>
        <dbReference type="SAM" id="Phobius"/>
    </source>
</evidence>
<dbReference type="InterPro" id="IPR050578">
    <property type="entry name" value="MARVEL-CKLF_proteins"/>
</dbReference>
<dbReference type="GO" id="GO:0016020">
    <property type="term" value="C:membrane"/>
    <property type="evidence" value="ECO:0007669"/>
    <property type="project" value="UniProtKB-SubCell"/>
</dbReference>
<dbReference type="Proteomes" id="UP000515163">
    <property type="component" value="Unplaced"/>
</dbReference>
<dbReference type="InParanoid" id="A0A6P8IVF3"/>
<feature type="transmembrane region" description="Helical" evidence="6">
    <location>
        <begin position="65"/>
        <end position="86"/>
    </location>
</feature>
<dbReference type="Pfam" id="PF01284">
    <property type="entry name" value="MARVEL"/>
    <property type="match status" value="1"/>
</dbReference>
<evidence type="ECO:0000256" key="5">
    <source>
        <dbReference type="PROSITE-ProRule" id="PRU00581"/>
    </source>
</evidence>
<keyword evidence="3 6" id="KW-1133">Transmembrane helix</keyword>
<evidence type="ECO:0000256" key="1">
    <source>
        <dbReference type="ARBA" id="ARBA00004141"/>
    </source>
</evidence>
<dbReference type="GeneID" id="116304511"/>
<keyword evidence="4 5" id="KW-0472">Membrane</keyword>